<reference evidence="1 2" key="1">
    <citation type="submission" date="2024-03" db="EMBL/GenBank/DDBJ databases">
        <title>Novel species of the genus Variovorax.</title>
        <authorList>
            <person name="Liu Q."/>
            <person name="Xin Y.-H."/>
        </authorList>
    </citation>
    <scope>NUCLEOTIDE SEQUENCE [LARGE SCALE GENOMIC DNA]</scope>
    <source>
        <strain evidence="1 2">KACC 18900</strain>
    </source>
</reference>
<comment type="caution">
    <text evidence="1">The sequence shown here is derived from an EMBL/GenBank/DDBJ whole genome shotgun (WGS) entry which is preliminary data.</text>
</comment>
<accession>A0ABU8X162</accession>
<evidence type="ECO:0000313" key="1">
    <source>
        <dbReference type="EMBL" id="MEJ8852904.1"/>
    </source>
</evidence>
<name>A0ABU8X162_9BURK</name>
<proteinExistence type="predicted"/>
<keyword evidence="2" id="KW-1185">Reference proteome</keyword>
<organism evidence="1 2">
    <name type="scientific">Variovorax rhizosphaerae</name>
    <dbReference type="NCBI Taxonomy" id="1836200"/>
    <lineage>
        <taxon>Bacteria</taxon>
        <taxon>Pseudomonadati</taxon>
        <taxon>Pseudomonadota</taxon>
        <taxon>Betaproteobacteria</taxon>
        <taxon>Burkholderiales</taxon>
        <taxon>Comamonadaceae</taxon>
        <taxon>Variovorax</taxon>
    </lineage>
</organism>
<dbReference type="Proteomes" id="UP001385892">
    <property type="component" value="Unassembled WGS sequence"/>
</dbReference>
<dbReference type="RefSeq" id="WP_340348839.1">
    <property type="nucleotide sequence ID" value="NZ_JBBKZT010000099.1"/>
</dbReference>
<dbReference type="EMBL" id="JBBKZT010000099">
    <property type="protein sequence ID" value="MEJ8852904.1"/>
    <property type="molecule type" value="Genomic_DNA"/>
</dbReference>
<gene>
    <name evidence="1" type="ORF">WKW82_40465</name>
</gene>
<protein>
    <recommendedName>
        <fullName evidence="3">MarR family transcriptional regulator</fullName>
    </recommendedName>
</protein>
<evidence type="ECO:0008006" key="3">
    <source>
        <dbReference type="Google" id="ProtNLM"/>
    </source>
</evidence>
<evidence type="ECO:0000313" key="2">
    <source>
        <dbReference type="Proteomes" id="UP001385892"/>
    </source>
</evidence>
<sequence length="299" mass="32575">MTIASPTTPVRPLAKISAKDARALSGQLPMWTHSVAELECWPPERLLNEAQRTIEREQRFPPELAQRLDDVFLAKTQQLLAAPQHAQESDFRTLGLLIGSIASDQVEDELDAMPERYGARWKVLSDLMGITLKVRDFRDGAAARHRVPQHSWERVADAILGETGRGLSWGELAAILADAMEGPKSKGGISQLLTSMHAKGWVESFSRGRNKYFFAGPNISESEAWKRRNVFHAPAGHAMATALPEPSQKLKLARVAKAVAAPASTGHAPAIAHGPLNAKRWIRGKSAKSGAGAPRKQGV</sequence>